<dbReference type="PROSITE" id="PS50237">
    <property type="entry name" value="HECT"/>
    <property type="match status" value="1"/>
</dbReference>
<feature type="compositionally biased region" description="Low complexity" evidence="2">
    <location>
        <begin position="564"/>
        <end position="573"/>
    </location>
</feature>
<dbReference type="SUPFAM" id="SSF56204">
    <property type="entry name" value="Hect, E3 ligase catalytic domain"/>
    <property type="match status" value="1"/>
</dbReference>
<organism evidence="4">
    <name type="scientific">viral metagenome</name>
    <dbReference type="NCBI Taxonomy" id="1070528"/>
    <lineage>
        <taxon>unclassified sequences</taxon>
        <taxon>metagenomes</taxon>
        <taxon>organismal metagenomes</taxon>
    </lineage>
</organism>
<keyword evidence="1" id="KW-0175">Coiled coil</keyword>
<feature type="compositionally biased region" description="Basic and acidic residues" evidence="2">
    <location>
        <begin position="574"/>
        <end position="595"/>
    </location>
</feature>
<feature type="region of interest" description="Disordered" evidence="2">
    <location>
        <begin position="564"/>
        <end position="595"/>
    </location>
</feature>
<accession>A0A6C0DM91</accession>
<dbReference type="InterPro" id="IPR035983">
    <property type="entry name" value="Hect_E3_ubiquitin_ligase"/>
</dbReference>
<sequence length="1182" mass="136636">MADRRVTRSMTGALTPHQRNVTENIQTLERQIAETRRLITRARSDRNRETHQATLARLQAELDAAIHDLANNNPAQVPIVLPAAQQLNAQRIQEIEDEITNLEVSLIGMIDQVEIARIQATLSRLNNQLLRARQGTATQPNVLLQTYISEIQRYQGLLANQPNHFTALIIETRLNALRYQLSRITRALNPVIRRQPPQRISPRLRDRIANTLEQRINSLYTLNNDISHYFNVEQLSYFRSTNMIVENYYRKLELIYKQPIYEKFNQIRDNVIARVHDDSIDLGLGMQYYNEVYDYYVKLLEEFALVNQPDRIRTMLIREAESNISNEKVIINNIIFHIFEIVNGLNPENDNDRVEIDKLNEVKVKLEDRQGKLNDINRENLTQLFSTSLFQQKREYVIIILRAAKYLMRSYLYLMIKLHLNNNVDADNEIRDELFTAVDSFRNIINEQGSHRDVMYSISDRRVGRLRDSESVCNNTYSLVVRNGRTVNTSIIRDFNTLFVELTGRNIVSSIDGQRNNCILNSIEENKELEFSSTYRRLVGAENIWNLERRLLIDERRQARVAARQARTQAQRSVRQDDAEREQRERQERRAAEREARAAARAAATAERAAARAAATAARAAARGAPRVRQVRATSTLPAPLVVATIENPNIELEFGNRFEISSIDEQYYSVGSDKFINKLLEKSKLNSKYFANESQRDVYYNKLKSEFKTLFNNDEPTAVVYGSVVNVVGNSITSLYARYVLNNDMQFNDLPRYYVANFSLIIEDTPTQSNPNKKTYTFERQSGIDVGGLRRDFVTALTNELFDKNIFVSRDGTNKYFLNPEYNPNNDATFKAVLRYIVRDDAKYNRIIADGIENTFYKFLGELLGFIYVNDCGIVNNLSSYLVSNFIKSDFDDHDYVYFMIDDFPEYSKSIINLMKDKDTIEYIGIEYNDTYDLESPSKGATPLDKDNIVDFLIKTAKFMMTKTILRRDIEVSNPNENNKYKNLIAYGEKITSLFIEGIPEIIRQYNENSEFTPKIITSFLVPPLMSEEILNKLIANFTNTMQSFMRGFSPVDTRKYNIMKNSFIEVLKLPTGTDAKKAHFKFIEKLLKFWSGSQFYKEKEKYKIAISIGGLGIDHLPQSHTCFFQIDFPDYTSLASNTIGNAEPIIVNKIREKLTMAVLNVEDGIGMAGGGKRRRTRRRH</sequence>
<dbReference type="EMBL" id="MN739643">
    <property type="protein sequence ID" value="QHT17707.1"/>
    <property type="molecule type" value="Genomic_DNA"/>
</dbReference>
<feature type="coiled-coil region" evidence="1">
    <location>
        <begin position="18"/>
        <end position="68"/>
    </location>
</feature>
<dbReference type="Gene3D" id="3.90.1750.10">
    <property type="entry name" value="Hect, E3 ligase catalytic domains"/>
    <property type="match status" value="1"/>
</dbReference>
<dbReference type="InterPro" id="IPR000569">
    <property type="entry name" value="HECT_dom"/>
</dbReference>
<feature type="domain" description="HECT" evidence="3">
    <location>
        <begin position="779"/>
        <end position="1135"/>
    </location>
</feature>
<evidence type="ECO:0000256" key="1">
    <source>
        <dbReference type="SAM" id="Coils"/>
    </source>
</evidence>
<evidence type="ECO:0000256" key="2">
    <source>
        <dbReference type="SAM" id="MobiDB-lite"/>
    </source>
</evidence>
<dbReference type="Gene3D" id="3.30.2410.10">
    <property type="entry name" value="Hect, E3 ligase catalytic domain"/>
    <property type="match status" value="1"/>
</dbReference>
<feature type="coiled-coil region" evidence="1">
    <location>
        <begin position="349"/>
        <end position="379"/>
    </location>
</feature>
<evidence type="ECO:0000313" key="4">
    <source>
        <dbReference type="EMBL" id="QHT17707.1"/>
    </source>
</evidence>
<protein>
    <recommendedName>
        <fullName evidence="3">HECT domain-containing protein</fullName>
    </recommendedName>
</protein>
<name>A0A6C0DM91_9ZZZZ</name>
<proteinExistence type="predicted"/>
<dbReference type="AlphaFoldDB" id="A0A6C0DM91"/>
<dbReference type="GO" id="GO:0004842">
    <property type="term" value="F:ubiquitin-protein transferase activity"/>
    <property type="evidence" value="ECO:0007669"/>
    <property type="project" value="InterPro"/>
</dbReference>
<feature type="coiled-coil region" evidence="1">
    <location>
        <begin position="92"/>
        <end position="135"/>
    </location>
</feature>
<evidence type="ECO:0000259" key="3">
    <source>
        <dbReference type="PROSITE" id="PS50237"/>
    </source>
</evidence>
<reference evidence="4" key="1">
    <citation type="journal article" date="2020" name="Nature">
        <title>Giant virus diversity and host interactions through global metagenomics.</title>
        <authorList>
            <person name="Schulz F."/>
            <person name="Roux S."/>
            <person name="Paez-Espino D."/>
            <person name="Jungbluth S."/>
            <person name="Walsh D.A."/>
            <person name="Denef V.J."/>
            <person name="McMahon K.D."/>
            <person name="Konstantinidis K.T."/>
            <person name="Eloe-Fadrosh E.A."/>
            <person name="Kyrpides N.C."/>
            <person name="Woyke T."/>
        </authorList>
    </citation>
    <scope>NUCLEOTIDE SEQUENCE</scope>
    <source>
        <strain evidence="4">GVMAG-M-3300023174-30</strain>
    </source>
</reference>